<evidence type="ECO:0000256" key="2">
    <source>
        <dbReference type="ARBA" id="ARBA00022643"/>
    </source>
</evidence>
<dbReference type="Proteomes" id="UP001589793">
    <property type="component" value="Unassembled WGS sequence"/>
</dbReference>
<evidence type="ECO:0000259" key="7">
    <source>
        <dbReference type="Pfam" id="PF02525"/>
    </source>
</evidence>
<dbReference type="SUPFAM" id="SSF52218">
    <property type="entry name" value="Flavoproteins"/>
    <property type="match status" value="1"/>
</dbReference>
<organism evidence="8 9">
    <name type="scientific">Brachybacterium hainanense</name>
    <dbReference type="NCBI Taxonomy" id="1541174"/>
    <lineage>
        <taxon>Bacteria</taxon>
        <taxon>Bacillati</taxon>
        <taxon>Actinomycetota</taxon>
        <taxon>Actinomycetes</taxon>
        <taxon>Micrococcales</taxon>
        <taxon>Dermabacteraceae</taxon>
        <taxon>Brachybacterium</taxon>
    </lineage>
</organism>
<dbReference type="EMBL" id="JBHLSV010000008">
    <property type="protein sequence ID" value="MFC0674057.1"/>
    <property type="molecule type" value="Genomic_DNA"/>
</dbReference>
<dbReference type="InterPro" id="IPR029039">
    <property type="entry name" value="Flavoprotein-like_sf"/>
</dbReference>
<comment type="cofactor">
    <cofactor evidence="6">
        <name>FMN</name>
        <dbReference type="ChEBI" id="CHEBI:58210"/>
    </cofactor>
    <text evidence="6">Binds 1 FMN per subunit.</text>
</comment>
<evidence type="ECO:0000313" key="9">
    <source>
        <dbReference type="Proteomes" id="UP001589793"/>
    </source>
</evidence>
<evidence type="ECO:0000313" key="8">
    <source>
        <dbReference type="EMBL" id="MFC0674057.1"/>
    </source>
</evidence>
<dbReference type="Gene3D" id="3.40.50.360">
    <property type="match status" value="1"/>
</dbReference>
<evidence type="ECO:0000256" key="3">
    <source>
        <dbReference type="ARBA" id="ARBA00023002"/>
    </source>
</evidence>
<comment type="catalytic activity">
    <reaction evidence="5">
        <text>N,N-dimethyl-1,4-phenylenediamine + anthranilate + 2 NAD(+) = 2-(4-dimethylaminophenyl)diazenylbenzoate + 2 NADH + 2 H(+)</text>
        <dbReference type="Rhea" id="RHEA:55872"/>
        <dbReference type="ChEBI" id="CHEBI:15378"/>
        <dbReference type="ChEBI" id="CHEBI:15783"/>
        <dbReference type="ChEBI" id="CHEBI:16567"/>
        <dbReference type="ChEBI" id="CHEBI:57540"/>
        <dbReference type="ChEBI" id="CHEBI:57945"/>
        <dbReference type="ChEBI" id="CHEBI:71579"/>
        <dbReference type="EC" id="1.7.1.17"/>
    </reaction>
    <physiologicalReaction direction="right-to-left" evidence="5">
        <dbReference type="Rhea" id="RHEA:55874"/>
    </physiologicalReaction>
</comment>
<gene>
    <name evidence="6" type="primary">azoR</name>
    <name evidence="8" type="ORF">ACFFF6_08835</name>
</gene>
<comment type="caution">
    <text evidence="8">The sequence shown here is derived from an EMBL/GenBank/DDBJ whole genome shotgun (WGS) entry which is preliminary data.</text>
</comment>
<comment type="function">
    <text evidence="6">Also exhibits azoreductase activity. Catalyzes the reductive cleavage of the azo bond in aromatic azo compounds to the corresponding amines.</text>
</comment>
<dbReference type="HAMAP" id="MF_01216">
    <property type="entry name" value="Azoreductase_type1"/>
    <property type="match status" value="1"/>
</dbReference>
<keyword evidence="9" id="KW-1185">Reference proteome</keyword>
<dbReference type="EC" id="1.6.5.-" evidence="6"/>
<keyword evidence="3 6" id="KW-0560">Oxidoreductase</keyword>
<evidence type="ECO:0000256" key="4">
    <source>
        <dbReference type="ARBA" id="ARBA00023027"/>
    </source>
</evidence>
<comment type="caution">
    <text evidence="6">Lacks conserved residue(s) required for the propagation of feature annotation.</text>
</comment>
<dbReference type="PANTHER" id="PTHR43741:SF4">
    <property type="entry name" value="FMN-DEPENDENT NADH:QUINONE OXIDOREDUCTASE"/>
    <property type="match status" value="1"/>
</dbReference>
<accession>A0ABV6RAP3</accession>
<comment type="subunit">
    <text evidence="6">Homodimer.</text>
</comment>
<evidence type="ECO:0000256" key="6">
    <source>
        <dbReference type="HAMAP-Rule" id="MF_01216"/>
    </source>
</evidence>
<sequence>MPHLLRIDSSISPDSRTRAITQAYEDAWTARGEDWTLTRRDLTLTPPPHLLHSALHWPARLRSAEVDLPEIEAAQQEILAEIAAADVLVIGAPMYNYAPASTLKAWLDHVHVPGLTAPFDGDTQPYAGKTAVIVSARGGAYDPAPEAGDDHVIAPIRLVLGSGLGMQVDTIVTSRTLAAILPDLGLEQSEAELQAALAEAARHAGAYGA</sequence>
<comment type="similarity">
    <text evidence="6">Belongs to the azoreductase type 1 family.</text>
</comment>
<name>A0ABV6RAP3_9MICO</name>
<comment type="catalytic activity">
    <reaction evidence="6">
        <text>2 a quinone + NADH + H(+) = 2 a 1,4-benzosemiquinone + NAD(+)</text>
        <dbReference type="Rhea" id="RHEA:65952"/>
        <dbReference type="ChEBI" id="CHEBI:15378"/>
        <dbReference type="ChEBI" id="CHEBI:57540"/>
        <dbReference type="ChEBI" id="CHEBI:57945"/>
        <dbReference type="ChEBI" id="CHEBI:132124"/>
        <dbReference type="ChEBI" id="CHEBI:134225"/>
    </reaction>
</comment>
<feature type="binding site" evidence="6">
    <location>
        <position position="10"/>
    </location>
    <ligand>
        <name>FMN</name>
        <dbReference type="ChEBI" id="CHEBI:58210"/>
    </ligand>
</feature>
<keyword evidence="2 6" id="KW-0288">FMN</keyword>
<dbReference type="RefSeq" id="WP_376979991.1">
    <property type="nucleotide sequence ID" value="NZ_JBHLSV010000008.1"/>
</dbReference>
<evidence type="ECO:0000256" key="1">
    <source>
        <dbReference type="ARBA" id="ARBA00022630"/>
    </source>
</evidence>
<dbReference type="Pfam" id="PF02525">
    <property type="entry name" value="Flavodoxin_2"/>
    <property type="match status" value="1"/>
</dbReference>
<dbReference type="InterPro" id="IPR050104">
    <property type="entry name" value="FMN-dep_NADH:Q_OxRdtase_AzoR1"/>
</dbReference>
<dbReference type="EC" id="1.7.1.17" evidence="6"/>
<dbReference type="InterPro" id="IPR023048">
    <property type="entry name" value="NADH:quinone_OxRdtase_FMN_depd"/>
</dbReference>
<comment type="function">
    <text evidence="6">Quinone reductase that provides resistance to thiol-specific stress caused by electrophilic quinones.</text>
</comment>
<keyword evidence="1 6" id="KW-0285">Flavoprotein</keyword>
<evidence type="ECO:0000256" key="5">
    <source>
        <dbReference type="ARBA" id="ARBA00048542"/>
    </source>
</evidence>
<reference evidence="8 9" key="1">
    <citation type="submission" date="2024-09" db="EMBL/GenBank/DDBJ databases">
        <authorList>
            <person name="Sun Q."/>
            <person name="Mori K."/>
        </authorList>
    </citation>
    <scope>NUCLEOTIDE SEQUENCE [LARGE SCALE GENOMIC DNA]</scope>
    <source>
        <strain evidence="8 9">CICC 10874</strain>
    </source>
</reference>
<feature type="domain" description="Flavodoxin-like fold" evidence="7">
    <location>
        <begin position="3"/>
        <end position="200"/>
    </location>
</feature>
<proteinExistence type="inferred from homology"/>
<keyword evidence="4 6" id="KW-0520">NAD</keyword>
<protein>
    <recommendedName>
        <fullName evidence="6">FMN dependent NADH:quinone oxidoreductase</fullName>
        <ecNumber evidence="6">1.6.5.-</ecNumber>
    </recommendedName>
    <alternativeName>
        <fullName evidence="6">Azo-dye reductase</fullName>
    </alternativeName>
    <alternativeName>
        <fullName evidence="6">FMN-dependent NADH-azo compound oxidoreductase</fullName>
    </alternativeName>
    <alternativeName>
        <fullName evidence="6">FMN-dependent NADH-azoreductase</fullName>
        <ecNumber evidence="6">1.7.1.17</ecNumber>
    </alternativeName>
</protein>
<dbReference type="InterPro" id="IPR003680">
    <property type="entry name" value="Flavodoxin_fold"/>
</dbReference>
<dbReference type="PANTHER" id="PTHR43741">
    <property type="entry name" value="FMN-DEPENDENT NADH-AZOREDUCTASE 1"/>
    <property type="match status" value="1"/>
</dbReference>